<dbReference type="EMBL" id="SMLK01000009">
    <property type="protein sequence ID" value="TFY97101.1"/>
    <property type="molecule type" value="Genomic_DNA"/>
</dbReference>
<dbReference type="Gene3D" id="2.180.10.10">
    <property type="entry name" value="RHS repeat-associated core"/>
    <property type="match status" value="1"/>
</dbReference>
<dbReference type="InterPro" id="IPR013320">
    <property type="entry name" value="ConA-like_dom_sf"/>
</dbReference>
<dbReference type="SUPFAM" id="SSF49899">
    <property type="entry name" value="Concanavalin A-like lectins/glucanases"/>
    <property type="match status" value="1"/>
</dbReference>
<evidence type="ECO:0000313" key="2">
    <source>
        <dbReference type="EMBL" id="TFY97101.1"/>
    </source>
</evidence>
<gene>
    <name evidence="2" type="ORF">EZ216_19775</name>
</gene>
<dbReference type="InterPro" id="IPR050708">
    <property type="entry name" value="T6SS_VgrG/RHS"/>
</dbReference>
<accession>A0A4Z0BEI8</accession>
<dbReference type="Gene3D" id="2.60.120.200">
    <property type="match status" value="1"/>
</dbReference>
<keyword evidence="1" id="KW-0732">Signal</keyword>
<evidence type="ECO:0008006" key="4">
    <source>
        <dbReference type="Google" id="ProtNLM"/>
    </source>
</evidence>
<evidence type="ECO:0000313" key="3">
    <source>
        <dbReference type="Proteomes" id="UP000297839"/>
    </source>
</evidence>
<organism evidence="2 3">
    <name type="scientific">Ramlibacter humi</name>
    <dbReference type="NCBI Taxonomy" id="2530451"/>
    <lineage>
        <taxon>Bacteria</taxon>
        <taxon>Pseudomonadati</taxon>
        <taxon>Pseudomonadota</taxon>
        <taxon>Betaproteobacteria</taxon>
        <taxon>Burkholderiales</taxon>
        <taxon>Comamonadaceae</taxon>
        <taxon>Ramlibacter</taxon>
    </lineage>
</organism>
<name>A0A4Z0BEI8_9BURK</name>
<evidence type="ECO:0000256" key="1">
    <source>
        <dbReference type="SAM" id="SignalP"/>
    </source>
</evidence>
<dbReference type="PANTHER" id="PTHR32305">
    <property type="match status" value="1"/>
</dbReference>
<dbReference type="OrthoDB" id="7058206at2"/>
<dbReference type="PANTHER" id="PTHR32305:SF15">
    <property type="entry name" value="PROTEIN RHSA-RELATED"/>
    <property type="match status" value="1"/>
</dbReference>
<proteinExistence type="predicted"/>
<feature type="chain" id="PRO_5021437595" description="RHS repeat protein" evidence="1">
    <location>
        <begin position="51"/>
        <end position="1135"/>
    </location>
</feature>
<feature type="signal peptide" evidence="1">
    <location>
        <begin position="1"/>
        <end position="50"/>
    </location>
</feature>
<dbReference type="AlphaFoldDB" id="A0A4Z0BEI8"/>
<keyword evidence="3" id="KW-1185">Reference proteome</keyword>
<dbReference type="InterPro" id="IPR031325">
    <property type="entry name" value="RHS_repeat"/>
</dbReference>
<dbReference type="Gene3D" id="3.90.930.1">
    <property type="match status" value="1"/>
</dbReference>
<protein>
    <recommendedName>
        <fullName evidence="4">RHS repeat protein</fullName>
    </recommendedName>
</protein>
<comment type="caution">
    <text evidence="2">The sequence shown here is derived from an EMBL/GenBank/DDBJ whole genome shotgun (WGS) entry which is preliminary data.</text>
</comment>
<sequence length="1135" mass="121270">MIEGGFQVQCLSYIAAVQRVCKRLCACLASAWFSRVLAAALLLGGGVVHAAPTDCEGMTFDGEAQCIAPTYAPAQYTVCDIGAPYGYKITAWNQCAALLSIPNPITSESQAVSYANCWNQKISGVGDVVGTVPWKSAGTVYNDNSCVAGTVREVDGHTIWGVGNKTSASGGTTFTFTKVEPVSCPGGYTAVSFSIRGFSELVACKPVTTCAPDERPSSNAPYACMKNANLPAVAKPCFHCIGNPILPLTGAKRQPVSTGFFVGGEELVITYDTSSALTGFPVRALPSFGRLWSSSLHRNLVIGSGGTVVTAYRGNGQIWTFILRGGTYVTDGDTLDKLTVASGAYYYTDGRTNTVESYNALGQLRRIDWPDGRSLSFVYSSANAGMGAGYLLRVTDHTGRFIRFRYQLTPGALIHKATRGRVSAILDFMGRRINVTYDAQSNLSTLTWPGGKTQQFLYENGALPWAMTGRINESSVRDRTWAYDGQGRAIESSIAGAGAHTVAYDSPPTYSVSATEDASVNVFIRRFEAAAAAPFAVTQPNGQVASWGSQSVLGLPRLASVSKPAGSGSPAATAASTYDVNGNVVTYDDFGGARTCYAYDSTNRETVRVAGLATSIDCATVIGAGATLPAGAQRTTTAWHPDWRLPSAVTRPLRKTTTVYQGQPDPFNSNTPANCTTAALLPNGKPRPVVCKQVEQALLASGALDTTVPMDVQIFSYNAAARPVAITRNGNATTQTYYATTSFPSGMSDLYGDKVNLVVHGDFEQDETLVEDYSAAQQPVYLVGDAYVSTEKSKFGGASMHFDGSGDYLWIDPSDFNIGTGDFTAEGWFYLEAANLYYPHIFQLASTQGWMFMRFGDSGYGWRLQFATSTNGSQATQYSAAQTQSDLLNGWHHLAMTRESGVVRAFLDGDLLTVRNNVFTGPAVTSWVDNTNIIATQVSLSADAPFSFQGYIDEFRFTKGVARYTSSFTPPAAPFEAPSLTTTGVAAGDLQSVTNAAGHTTQFTKYDRAGRVRQTVDPRGLVSDIEYTPRGSVSSVTVTPPGGGHARTTAYGYDERELLTQVVEADGTVVSYGYDEAGRLLQVTDARGNSVTYTLDVSGNRIAEEAKDPGGTLRRNIQRSYDALNRLQQVTGGAR</sequence>
<dbReference type="Pfam" id="PF05593">
    <property type="entry name" value="RHS_repeat"/>
    <property type="match status" value="2"/>
</dbReference>
<reference evidence="2 3" key="1">
    <citation type="submission" date="2019-03" db="EMBL/GenBank/DDBJ databases">
        <title>Ramlibacter sp. 18x22-1, whole genome shotgun sequence.</title>
        <authorList>
            <person name="Zhang X."/>
            <person name="Feng G."/>
            <person name="Zhu H."/>
        </authorList>
    </citation>
    <scope>NUCLEOTIDE SEQUENCE [LARGE SCALE GENOMIC DNA]</scope>
    <source>
        <strain evidence="2 3">18x22-1</strain>
    </source>
</reference>
<dbReference type="Proteomes" id="UP000297839">
    <property type="component" value="Unassembled WGS sequence"/>
</dbReference>
<dbReference type="NCBIfam" id="TIGR01643">
    <property type="entry name" value="YD_repeat_2x"/>
    <property type="match status" value="2"/>
</dbReference>
<dbReference type="InterPro" id="IPR006530">
    <property type="entry name" value="YD"/>
</dbReference>
<dbReference type="Pfam" id="PF13385">
    <property type="entry name" value="Laminin_G_3"/>
    <property type="match status" value="1"/>
</dbReference>